<evidence type="ECO:0000256" key="4">
    <source>
        <dbReference type="ARBA" id="ARBA00022833"/>
    </source>
</evidence>
<comment type="function">
    <text evidence="1">May be involved in environmental stress response.</text>
</comment>
<gene>
    <name evidence="6" type="ORF">DH2020_023492</name>
</gene>
<comment type="caution">
    <text evidence="6">The sequence shown here is derived from an EMBL/GenBank/DDBJ whole genome shotgun (WGS) entry which is preliminary data.</text>
</comment>
<dbReference type="Gene3D" id="1.20.5.4770">
    <property type="match status" value="1"/>
</dbReference>
<protein>
    <recommendedName>
        <fullName evidence="5">A20-type domain-containing protein</fullName>
    </recommendedName>
</protein>
<keyword evidence="4" id="KW-0862">Zinc</keyword>
<evidence type="ECO:0000256" key="1">
    <source>
        <dbReference type="ARBA" id="ARBA00003732"/>
    </source>
</evidence>
<name>A0ABR0WA04_REHGL</name>
<feature type="domain" description="A20-type" evidence="5">
    <location>
        <begin position="11"/>
        <end position="45"/>
    </location>
</feature>
<dbReference type="EMBL" id="JABTTQ020000013">
    <property type="protein sequence ID" value="KAK6143144.1"/>
    <property type="molecule type" value="Genomic_DNA"/>
</dbReference>
<keyword evidence="3" id="KW-0863">Zinc-finger</keyword>
<keyword evidence="7" id="KW-1185">Reference proteome</keyword>
<evidence type="ECO:0000313" key="6">
    <source>
        <dbReference type="EMBL" id="KAK6143144.1"/>
    </source>
</evidence>
<dbReference type="Gene3D" id="4.10.1110.10">
    <property type="entry name" value="AN1-like Zinc finger"/>
    <property type="match status" value="1"/>
</dbReference>
<accession>A0ABR0WA04</accession>
<proteinExistence type="predicted"/>
<dbReference type="SUPFAM" id="SSF118310">
    <property type="entry name" value="AN1-like Zinc finger"/>
    <property type="match status" value="1"/>
</dbReference>
<dbReference type="SUPFAM" id="SSF57716">
    <property type="entry name" value="Glucocorticoid receptor-like (DNA-binding domain)"/>
    <property type="match status" value="1"/>
</dbReference>
<evidence type="ECO:0000313" key="7">
    <source>
        <dbReference type="Proteomes" id="UP001318860"/>
    </source>
</evidence>
<evidence type="ECO:0000256" key="3">
    <source>
        <dbReference type="ARBA" id="ARBA00022771"/>
    </source>
</evidence>
<dbReference type="PROSITE" id="PS51036">
    <property type="entry name" value="ZF_A20"/>
    <property type="match status" value="1"/>
</dbReference>
<sequence>MEQNETGCQTPQAPILCVNNCGFFGTAVTMNMCSKCYKDVVMKQGEAELAASSFQSIMNGSSSTAEKDYSDVAVVVKAKAKTVSSEVLVASTQTSAPPVSEKGEEIREGPKRCGTCRKRVGLTGFNCRCGSIFCITSIATLTNMSALRLSEEVVISLNGKIHQCVIGLR</sequence>
<dbReference type="PANTHER" id="PTHR10634">
    <property type="entry name" value="AN1-TYPE ZINC FINGER PROTEIN"/>
    <property type="match status" value="1"/>
</dbReference>
<dbReference type="Pfam" id="PF01754">
    <property type="entry name" value="zf-A20"/>
    <property type="match status" value="1"/>
</dbReference>
<dbReference type="Proteomes" id="UP001318860">
    <property type="component" value="Unassembled WGS sequence"/>
</dbReference>
<dbReference type="SMART" id="SM00259">
    <property type="entry name" value="ZnF_A20"/>
    <property type="match status" value="1"/>
</dbReference>
<organism evidence="6 7">
    <name type="scientific">Rehmannia glutinosa</name>
    <name type="common">Chinese foxglove</name>
    <dbReference type="NCBI Taxonomy" id="99300"/>
    <lineage>
        <taxon>Eukaryota</taxon>
        <taxon>Viridiplantae</taxon>
        <taxon>Streptophyta</taxon>
        <taxon>Embryophyta</taxon>
        <taxon>Tracheophyta</taxon>
        <taxon>Spermatophyta</taxon>
        <taxon>Magnoliopsida</taxon>
        <taxon>eudicotyledons</taxon>
        <taxon>Gunneridae</taxon>
        <taxon>Pentapetalae</taxon>
        <taxon>asterids</taxon>
        <taxon>lamiids</taxon>
        <taxon>Lamiales</taxon>
        <taxon>Orobanchaceae</taxon>
        <taxon>Rehmannieae</taxon>
        <taxon>Rehmannia</taxon>
    </lineage>
</organism>
<evidence type="ECO:0000256" key="2">
    <source>
        <dbReference type="ARBA" id="ARBA00022723"/>
    </source>
</evidence>
<dbReference type="InterPro" id="IPR050652">
    <property type="entry name" value="AN1_A20_ZnFinger"/>
</dbReference>
<evidence type="ECO:0000259" key="5">
    <source>
        <dbReference type="PROSITE" id="PS51036"/>
    </source>
</evidence>
<dbReference type="InterPro" id="IPR035896">
    <property type="entry name" value="AN1-like_Znf"/>
</dbReference>
<keyword evidence="2" id="KW-0479">Metal-binding</keyword>
<dbReference type="InterPro" id="IPR002653">
    <property type="entry name" value="Znf_A20"/>
</dbReference>
<reference evidence="6 7" key="1">
    <citation type="journal article" date="2021" name="Comput. Struct. Biotechnol. J.">
        <title>De novo genome assembly of the potent medicinal plant Rehmannia glutinosa using nanopore technology.</title>
        <authorList>
            <person name="Ma L."/>
            <person name="Dong C."/>
            <person name="Song C."/>
            <person name="Wang X."/>
            <person name="Zheng X."/>
            <person name="Niu Y."/>
            <person name="Chen S."/>
            <person name="Feng W."/>
        </authorList>
    </citation>
    <scope>NUCLEOTIDE SEQUENCE [LARGE SCALE GENOMIC DNA]</scope>
    <source>
        <strain evidence="6">DH-2019</strain>
    </source>
</reference>
<dbReference type="PANTHER" id="PTHR10634:SF107">
    <property type="entry name" value="ZINC FINGER A20 AND AN1 DOMAIN-CONTAINING STRESS-ASSOCIATED PROTEIN 8-LIKE"/>
    <property type="match status" value="1"/>
</dbReference>